<evidence type="ECO:0000256" key="1">
    <source>
        <dbReference type="ARBA" id="ARBA00022737"/>
    </source>
</evidence>
<organism evidence="5 6">
    <name type="scientific">Tectimicrobiota bacterium</name>
    <dbReference type="NCBI Taxonomy" id="2528274"/>
    <lineage>
        <taxon>Bacteria</taxon>
        <taxon>Pseudomonadati</taxon>
        <taxon>Nitrospinota/Tectimicrobiota group</taxon>
        <taxon>Candidatus Tectimicrobiota</taxon>
    </lineage>
</organism>
<keyword evidence="2 3" id="KW-0802">TPR repeat</keyword>
<accession>A0A932HZW1</accession>
<proteinExistence type="predicted"/>
<sequence>MRPEGRVRRLFACAASLAALLLAGCGPLPPPPEPSRAQRIYQEGQLAIQQGNTQKALERFEAAAALAAKEGNSLGVTSSLHAIALVHIQAERWREALSYMLRVLSLDRKALEEARRAGAPQDALRLAEAKVASDLYDIARLHRRLGAPGDALRRLQEALQIDLRLGRDQGAAITHNNIGRLLLALDRLDEAEAHFKQALAIFQKREDKERALEVWNNLIFLERVRRTGKGR</sequence>
<keyword evidence="1" id="KW-0677">Repeat</keyword>
<keyword evidence="4" id="KW-0732">Signal</keyword>
<feature type="chain" id="PRO_5037366425" evidence="4">
    <location>
        <begin position="24"/>
        <end position="231"/>
    </location>
</feature>
<dbReference type="SMART" id="SM00028">
    <property type="entry name" value="TPR"/>
    <property type="match status" value="4"/>
</dbReference>
<gene>
    <name evidence="5" type="ORF">HYZ11_07945</name>
</gene>
<dbReference type="AlphaFoldDB" id="A0A932HZW1"/>
<feature type="repeat" description="TPR" evidence="3">
    <location>
        <begin position="172"/>
        <end position="205"/>
    </location>
</feature>
<dbReference type="PANTHER" id="PTHR45641:SF19">
    <property type="entry name" value="NEPHROCYSTIN-3"/>
    <property type="match status" value="1"/>
</dbReference>
<dbReference type="InterPro" id="IPR011990">
    <property type="entry name" value="TPR-like_helical_dom_sf"/>
</dbReference>
<evidence type="ECO:0000256" key="4">
    <source>
        <dbReference type="SAM" id="SignalP"/>
    </source>
</evidence>
<dbReference type="InterPro" id="IPR019734">
    <property type="entry name" value="TPR_rpt"/>
</dbReference>
<feature type="signal peptide" evidence="4">
    <location>
        <begin position="1"/>
        <end position="23"/>
    </location>
</feature>
<dbReference type="Gene3D" id="1.25.40.10">
    <property type="entry name" value="Tetratricopeptide repeat domain"/>
    <property type="match status" value="1"/>
</dbReference>
<evidence type="ECO:0000256" key="2">
    <source>
        <dbReference type="ARBA" id="ARBA00022803"/>
    </source>
</evidence>
<dbReference type="SUPFAM" id="SSF48452">
    <property type="entry name" value="TPR-like"/>
    <property type="match status" value="1"/>
</dbReference>
<evidence type="ECO:0000313" key="5">
    <source>
        <dbReference type="EMBL" id="MBI3127518.1"/>
    </source>
</evidence>
<protein>
    <submittedName>
        <fullName evidence="5">Tetratricopeptide repeat protein</fullName>
    </submittedName>
</protein>
<dbReference type="PROSITE" id="PS51257">
    <property type="entry name" value="PROKAR_LIPOPROTEIN"/>
    <property type="match status" value="1"/>
</dbReference>
<name>A0A932HZW1_UNCTE</name>
<dbReference type="Proteomes" id="UP000782312">
    <property type="component" value="Unassembled WGS sequence"/>
</dbReference>
<evidence type="ECO:0000313" key="6">
    <source>
        <dbReference type="Proteomes" id="UP000782312"/>
    </source>
</evidence>
<comment type="caution">
    <text evidence="5">The sequence shown here is derived from an EMBL/GenBank/DDBJ whole genome shotgun (WGS) entry which is preliminary data.</text>
</comment>
<dbReference type="PROSITE" id="PS50005">
    <property type="entry name" value="TPR"/>
    <property type="match status" value="1"/>
</dbReference>
<reference evidence="5" key="1">
    <citation type="submission" date="2020-07" db="EMBL/GenBank/DDBJ databases">
        <title>Huge and variable diversity of episymbiotic CPR bacteria and DPANN archaea in groundwater ecosystems.</title>
        <authorList>
            <person name="He C.Y."/>
            <person name="Keren R."/>
            <person name="Whittaker M."/>
            <person name="Farag I.F."/>
            <person name="Doudna J."/>
            <person name="Cate J.H.D."/>
            <person name="Banfield J.F."/>
        </authorList>
    </citation>
    <scope>NUCLEOTIDE SEQUENCE</scope>
    <source>
        <strain evidence="5">NC_groundwater_763_Ag_S-0.2um_68_21</strain>
    </source>
</reference>
<dbReference type="Pfam" id="PF13424">
    <property type="entry name" value="TPR_12"/>
    <property type="match status" value="2"/>
</dbReference>
<dbReference type="EMBL" id="JACPUR010000017">
    <property type="protein sequence ID" value="MBI3127518.1"/>
    <property type="molecule type" value="Genomic_DNA"/>
</dbReference>
<dbReference type="PANTHER" id="PTHR45641">
    <property type="entry name" value="TETRATRICOPEPTIDE REPEAT PROTEIN (AFU_ORTHOLOGUE AFUA_6G03870)"/>
    <property type="match status" value="1"/>
</dbReference>
<evidence type="ECO:0000256" key="3">
    <source>
        <dbReference type="PROSITE-ProRule" id="PRU00339"/>
    </source>
</evidence>